<dbReference type="KEGG" id="sfh:SFHH103_06072"/>
<accession>G9AHK0</accession>
<dbReference type="PATRIC" id="fig|380.5.peg.5634"/>
<feature type="signal peptide" evidence="1">
    <location>
        <begin position="1"/>
        <end position="27"/>
    </location>
</feature>
<reference evidence="3 4" key="1">
    <citation type="journal article" date="2012" name="J. Bacteriol.">
        <title>Genome sequence of the soybean symbiont Sinorhizobium fredii HH103.</title>
        <authorList>
            <person name="Weidner S."/>
            <person name="Becker A."/>
            <person name="Bonilla I."/>
            <person name="Jaenicke S."/>
            <person name="Lloret J."/>
            <person name="Margaret I."/>
            <person name="Puhler A."/>
            <person name="Ruiz-Sainz J.E."/>
            <person name="Schneiker-Bekel S."/>
            <person name="Szczepanowski R."/>
            <person name="Vinardell J.M."/>
            <person name="Zehner S."/>
            <person name="Gottfert M."/>
        </authorList>
    </citation>
    <scope>NUCLEOTIDE SEQUENCE [LARGE SCALE GENOMIC DNA]</scope>
    <source>
        <strain evidence="3 4">HH103</strain>
        <plasmid evidence="4">pSfHH103e</plasmid>
    </source>
</reference>
<dbReference type="RefSeq" id="WP_014332183.1">
    <property type="nucleotide sequence ID" value="NC_016815.1"/>
</dbReference>
<feature type="chain" id="PRO_5003520146" description="Nitrate/nitrite sensing protein domain-containing protein" evidence="1">
    <location>
        <begin position="28"/>
        <end position="314"/>
    </location>
</feature>
<gene>
    <name evidence="3" type="ordered locus">SFHH103_06072</name>
</gene>
<geneLocation type="plasmid" evidence="3 4">
    <name>pSfHH103e</name>
</geneLocation>
<evidence type="ECO:0000259" key="2">
    <source>
        <dbReference type="Pfam" id="PF08376"/>
    </source>
</evidence>
<organism evidence="3 4">
    <name type="scientific">Sinorhizobium fredii (strain HH103)</name>
    <dbReference type="NCBI Taxonomy" id="1117943"/>
    <lineage>
        <taxon>Bacteria</taxon>
        <taxon>Pseudomonadati</taxon>
        <taxon>Pseudomonadota</taxon>
        <taxon>Alphaproteobacteria</taxon>
        <taxon>Hyphomicrobiales</taxon>
        <taxon>Rhizobiaceae</taxon>
        <taxon>Sinorhizobium/Ensifer group</taxon>
        <taxon>Sinorhizobium</taxon>
    </lineage>
</organism>
<evidence type="ECO:0000256" key="1">
    <source>
        <dbReference type="SAM" id="SignalP"/>
    </source>
</evidence>
<dbReference type="Proteomes" id="UP000007735">
    <property type="component" value="Plasmid pSfHH103e"/>
</dbReference>
<evidence type="ECO:0000313" key="3">
    <source>
        <dbReference type="EMBL" id="CCF00532.1"/>
    </source>
</evidence>
<dbReference type="EMBL" id="HE616899">
    <property type="protein sequence ID" value="CCF00532.1"/>
    <property type="molecule type" value="Genomic_DNA"/>
</dbReference>
<dbReference type="InterPro" id="IPR013587">
    <property type="entry name" value="Nitrate/nitrite_sensing"/>
</dbReference>
<dbReference type="Pfam" id="PF08376">
    <property type="entry name" value="NIT"/>
    <property type="match status" value="1"/>
</dbReference>
<sequence length="314" mass="33864">MKRTSISIRVSLSAIVSLLCLSAIALAGREVFVAWAKLADADQVESSNKTSDVLLSAAGDWAVERGITNAALAGKNPAPPETRKAIKQRRSQADAALAQAFQRIEEADAFEASDGDVANTKAMLEQIIGVRRRVDTDLDKPLASRDSTLPEQWVSTMTSLIMASQNLRVAAQFQPDTIETNISQIQDAKGAIWTMSEYAGRERALLGRAISGGRPLDTEALQTLAAYRGRVEQSWLAVAPYLSRKDADSDVLAAAAAVNETFFGSFEATREAVYQAGISGSPFPSTPRSGLRRLPAQSTCCLPWRKRPERPGAN</sequence>
<evidence type="ECO:0000313" key="4">
    <source>
        <dbReference type="Proteomes" id="UP000007735"/>
    </source>
</evidence>
<protein>
    <recommendedName>
        <fullName evidence="2">Nitrate/nitrite sensing protein domain-containing protein</fullName>
    </recommendedName>
</protein>
<dbReference type="HOGENOM" id="CLU_885283_0_0_5"/>
<keyword evidence="1" id="KW-0732">Signal</keyword>
<keyword evidence="3" id="KW-0614">Plasmid</keyword>
<dbReference type="AlphaFoldDB" id="G9AHK0"/>
<feature type="domain" description="Nitrate/nitrite sensing protein" evidence="2">
    <location>
        <begin position="63"/>
        <end position="253"/>
    </location>
</feature>
<name>G9AHK0_SINF1</name>
<proteinExistence type="predicted"/>